<reference evidence="2 3" key="2">
    <citation type="journal article" date="2015" name="Stand. Genomic Sci.">
        <title>Draft genome sequence of marine-derived Streptomyces sp. TP-A0598, a producer of anti-MRSA antibiotic lydicamycins.</title>
        <authorList>
            <person name="Komaki H."/>
            <person name="Ichikawa N."/>
            <person name="Hosoyama A."/>
            <person name="Fujita N."/>
            <person name="Igarashi Y."/>
        </authorList>
    </citation>
    <scope>NUCLEOTIDE SEQUENCE [LARGE SCALE GENOMIC DNA]</scope>
    <source>
        <strain evidence="2 3">NBRC 110027</strain>
    </source>
</reference>
<comment type="caution">
    <text evidence="2">The sequence shown here is derived from an EMBL/GenBank/DDBJ whole genome shotgun (WGS) entry which is preliminary data.</text>
</comment>
<proteinExistence type="predicted"/>
<gene>
    <name evidence="2" type="ORF">TPA0598_02_06770</name>
</gene>
<protein>
    <submittedName>
        <fullName evidence="2">Uncharacterized protein</fullName>
    </submittedName>
</protein>
<keyword evidence="1" id="KW-0812">Transmembrane</keyword>
<keyword evidence="1" id="KW-1133">Transmembrane helix</keyword>
<reference evidence="3" key="1">
    <citation type="submission" date="2014-09" db="EMBL/GenBank/DDBJ databases">
        <title>Whole genome shotgun sequence of Streptomyces sp. NBRC 110027.</title>
        <authorList>
            <person name="Komaki H."/>
            <person name="Ichikawa N."/>
            <person name="Katano-Makiyama Y."/>
            <person name="Hosoyama A."/>
            <person name="Hashimoto M."/>
            <person name="Uohara A."/>
            <person name="Kitahashi Y."/>
            <person name="Ohji S."/>
            <person name="Kimura A."/>
            <person name="Yamazoe A."/>
            <person name="Igarashi Y."/>
            <person name="Fujita N."/>
        </authorList>
    </citation>
    <scope>NUCLEOTIDE SEQUENCE [LARGE SCALE GENOMIC DNA]</scope>
    <source>
        <strain evidence="3">NBRC 110027</strain>
    </source>
</reference>
<keyword evidence="3" id="KW-1185">Reference proteome</keyword>
<feature type="transmembrane region" description="Helical" evidence="1">
    <location>
        <begin position="121"/>
        <end position="143"/>
    </location>
</feature>
<name>A0A0P4R3P3_9ACTN</name>
<evidence type="ECO:0000313" key="2">
    <source>
        <dbReference type="EMBL" id="GAO07437.1"/>
    </source>
</evidence>
<evidence type="ECO:0000313" key="3">
    <source>
        <dbReference type="Proteomes" id="UP000048965"/>
    </source>
</evidence>
<dbReference type="EMBL" id="BBNO01000002">
    <property type="protein sequence ID" value="GAO07437.1"/>
    <property type="molecule type" value="Genomic_DNA"/>
</dbReference>
<accession>A0A0P4R3P3</accession>
<dbReference type="RefSeq" id="WP_158894314.1">
    <property type="nucleotide sequence ID" value="NZ_BBNO01000002.1"/>
</dbReference>
<feature type="transmembrane region" description="Helical" evidence="1">
    <location>
        <begin position="164"/>
        <end position="185"/>
    </location>
</feature>
<dbReference type="OrthoDB" id="9954173at2"/>
<dbReference type="AlphaFoldDB" id="A0A0P4R3P3"/>
<organism evidence="2 3">
    <name type="scientific">Streptomyces lydicamycinicus</name>
    <dbReference type="NCBI Taxonomy" id="1546107"/>
    <lineage>
        <taxon>Bacteria</taxon>
        <taxon>Bacillati</taxon>
        <taxon>Actinomycetota</taxon>
        <taxon>Actinomycetes</taxon>
        <taxon>Kitasatosporales</taxon>
        <taxon>Streptomycetaceae</taxon>
        <taxon>Streptomyces</taxon>
    </lineage>
</organism>
<sequence>MPTMSAPQPTAGGRAAGIIGLLLALGIFGVSLNQAAVAGGLLGTGGKLTVNECHSGGAGRGGMRHCYGAFHPAGAEDGAGAPSDPRARVNTREARPGDTIQVRKGSGGYVVTGMGSAWSHLAFAFLGLLLGSAALPVTASGVLPRKGTRGQDLFTALRGTRLAWFAKRLALTSVAGTALSAYLAWLL</sequence>
<dbReference type="Proteomes" id="UP000048965">
    <property type="component" value="Unassembled WGS sequence"/>
</dbReference>
<evidence type="ECO:0000256" key="1">
    <source>
        <dbReference type="SAM" id="Phobius"/>
    </source>
</evidence>
<keyword evidence="1" id="KW-0472">Membrane</keyword>